<proteinExistence type="predicted"/>
<dbReference type="SUPFAM" id="SSF55136">
    <property type="entry name" value="Probable bacterial effector-binding domain"/>
    <property type="match status" value="1"/>
</dbReference>
<dbReference type="SMART" id="SM00871">
    <property type="entry name" value="AraC_E_bind"/>
    <property type="match status" value="1"/>
</dbReference>
<comment type="caution">
    <text evidence="2">The sequence shown here is derived from an EMBL/GenBank/DDBJ whole genome shotgun (WGS) entry which is preliminary data.</text>
</comment>
<evidence type="ECO:0000313" key="3">
    <source>
        <dbReference type="Proteomes" id="UP001500416"/>
    </source>
</evidence>
<evidence type="ECO:0000313" key="2">
    <source>
        <dbReference type="EMBL" id="GAA0262234.1"/>
    </source>
</evidence>
<dbReference type="RefSeq" id="WP_343939941.1">
    <property type="nucleotide sequence ID" value="NZ_BAAABU010000033.1"/>
</dbReference>
<protein>
    <recommendedName>
        <fullName evidence="1">AraC effector-binding domain-containing protein</fullName>
    </recommendedName>
</protein>
<dbReference type="InterPro" id="IPR011256">
    <property type="entry name" value="Reg_factor_effector_dom_sf"/>
</dbReference>
<sequence>MSYQVTLTDQPGVLAARKRVRTPAGELTRALGDGFASLFRHTAEQGATPVGPPQVAYSGEFAPDADVDLDLLLPTDRPVEPGNGVEPARLPAGPVARTYHHGPYDRIGAAYEALFAWIADHDRRQAGPPREVYLTGPDAVSDPEMYLTEVVVPLVPTGN</sequence>
<dbReference type="Gene3D" id="3.20.80.10">
    <property type="entry name" value="Regulatory factor, effector binding domain"/>
    <property type="match status" value="1"/>
</dbReference>
<dbReference type="InterPro" id="IPR010499">
    <property type="entry name" value="AraC_E-bd"/>
</dbReference>
<name>A0ABN0UVG2_9PSEU</name>
<dbReference type="EMBL" id="BAAABU010000033">
    <property type="protein sequence ID" value="GAA0262234.1"/>
    <property type="molecule type" value="Genomic_DNA"/>
</dbReference>
<gene>
    <name evidence="2" type="ORF">GCM10010492_74120</name>
</gene>
<reference evidence="2 3" key="1">
    <citation type="journal article" date="2019" name="Int. J. Syst. Evol. Microbiol.">
        <title>The Global Catalogue of Microorganisms (GCM) 10K type strain sequencing project: providing services to taxonomists for standard genome sequencing and annotation.</title>
        <authorList>
            <consortium name="The Broad Institute Genomics Platform"/>
            <consortium name="The Broad Institute Genome Sequencing Center for Infectious Disease"/>
            <person name="Wu L."/>
            <person name="Ma J."/>
        </authorList>
    </citation>
    <scope>NUCLEOTIDE SEQUENCE [LARGE SCALE GENOMIC DNA]</scope>
    <source>
        <strain evidence="2 3">JCM 3380</strain>
    </source>
</reference>
<feature type="domain" description="AraC effector-binding" evidence="1">
    <location>
        <begin position="3"/>
        <end position="155"/>
    </location>
</feature>
<keyword evidence="3" id="KW-1185">Reference proteome</keyword>
<accession>A0ABN0UVG2</accession>
<dbReference type="Proteomes" id="UP001500416">
    <property type="component" value="Unassembled WGS sequence"/>
</dbReference>
<organism evidence="2 3">
    <name type="scientific">Saccharothrix mutabilis subsp. mutabilis</name>
    <dbReference type="NCBI Taxonomy" id="66855"/>
    <lineage>
        <taxon>Bacteria</taxon>
        <taxon>Bacillati</taxon>
        <taxon>Actinomycetota</taxon>
        <taxon>Actinomycetes</taxon>
        <taxon>Pseudonocardiales</taxon>
        <taxon>Pseudonocardiaceae</taxon>
        <taxon>Saccharothrix</taxon>
    </lineage>
</organism>
<dbReference type="Pfam" id="PF06445">
    <property type="entry name" value="GyrI-like"/>
    <property type="match status" value="1"/>
</dbReference>
<evidence type="ECO:0000259" key="1">
    <source>
        <dbReference type="SMART" id="SM00871"/>
    </source>
</evidence>
<dbReference type="InterPro" id="IPR029442">
    <property type="entry name" value="GyrI-like"/>
</dbReference>